<dbReference type="PANTHER" id="PTHR10458:SF22">
    <property type="entry name" value="PEPTIDE DEFORMYLASE"/>
    <property type="match status" value="1"/>
</dbReference>
<feature type="binding site" evidence="2">
    <location>
        <position position="143"/>
    </location>
    <ligand>
        <name>Fe cation</name>
        <dbReference type="ChEBI" id="CHEBI:24875"/>
    </ligand>
</feature>
<protein>
    <recommendedName>
        <fullName evidence="2">Peptide deformylase</fullName>
        <shortName evidence="2">PDF</shortName>
        <ecNumber evidence="2">3.5.1.88</ecNumber>
    </recommendedName>
    <alternativeName>
        <fullName evidence="2">Polypeptide deformylase</fullName>
    </alternativeName>
</protein>
<comment type="catalytic activity">
    <reaction evidence="2">
        <text>N-terminal N-formyl-L-methionyl-[peptide] + H2O = N-terminal L-methionyl-[peptide] + formate</text>
        <dbReference type="Rhea" id="RHEA:24420"/>
        <dbReference type="Rhea" id="RHEA-COMP:10639"/>
        <dbReference type="Rhea" id="RHEA-COMP:10640"/>
        <dbReference type="ChEBI" id="CHEBI:15377"/>
        <dbReference type="ChEBI" id="CHEBI:15740"/>
        <dbReference type="ChEBI" id="CHEBI:49298"/>
        <dbReference type="ChEBI" id="CHEBI:64731"/>
        <dbReference type="EC" id="3.5.1.88"/>
    </reaction>
</comment>
<gene>
    <name evidence="3" type="primary">def1</name>
    <name evidence="2" type="synonym">def</name>
    <name evidence="3" type="ORF">AXFE_36150</name>
</gene>
<accession>A0A0D8HC36</accession>
<dbReference type="NCBIfam" id="NF001159">
    <property type="entry name" value="PRK00150.1-3"/>
    <property type="match status" value="1"/>
</dbReference>
<dbReference type="OrthoDB" id="9804313at2"/>
<dbReference type="AlphaFoldDB" id="A0A0D8HC36"/>
<dbReference type="CDD" id="cd00487">
    <property type="entry name" value="Pep_deformylase"/>
    <property type="match status" value="1"/>
</dbReference>
<dbReference type="EMBL" id="JXYS01000148">
    <property type="protein sequence ID" value="KJF15535.1"/>
    <property type="molecule type" value="Genomic_DNA"/>
</dbReference>
<dbReference type="Gene3D" id="3.90.45.10">
    <property type="entry name" value="Peptide deformylase"/>
    <property type="match status" value="1"/>
</dbReference>
<evidence type="ECO:0000313" key="3">
    <source>
        <dbReference type="EMBL" id="KJF15535.1"/>
    </source>
</evidence>
<dbReference type="GO" id="GO:0046872">
    <property type="term" value="F:metal ion binding"/>
    <property type="evidence" value="ECO:0007669"/>
    <property type="project" value="UniProtKB-KW"/>
</dbReference>
<dbReference type="PATRIC" id="fig|1280514.3.peg.4859"/>
<name>A0A0D8HC36_9ACTN</name>
<dbReference type="NCBIfam" id="TIGR00079">
    <property type="entry name" value="pept_deformyl"/>
    <property type="match status" value="1"/>
</dbReference>
<dbReference type="EC" id="3.5.1.88" evidence="2"/>
<comment type="cofactor">
    <cofactor evidence="2">
        <name>Fe(2+)</name>
        <dbReference type="ChEBI" id="CHEBI:29033"/>
    </cofactor>
    <text evidence="2">Binds 1 Fe(2+) ion.</text>
</comment>
<dbReference type="GO" id="GO:0042586">
    <property type="term" value="F:peptide deformylase activity"/>
    <property type="evidence" value="ECO:0007669"/>
    <property type="project" value="UniProtKB-UniRule"/>
</dbReference>
<sequence>MAIREVVSVPHPVLSRQALEVNFFDEELAKLVGDMCDTMVVSPGCVGLAAVQIGVPLAIFVADVAGHKKTRSYNGLIVAINPVITAKSKPIKVREGCMSVADFTGAIERFSNVTLRAQNCNGEIFEIETDGFEAQAIQHEVDHLNGMVFLDRIMSPDNLYPRKRYL</sequence>
<reference evidence="3 4" key="1">
    <citation type="submission" date="2015-01" db="EMBL/GenBank/DDBJ databases">
        <title>Draft genome of the acidophilic iron oxidizer Acidithrix ferrooxidans strain Py-F3.</title>
        <authorList>
            <person name="Poehlein A."/>
            <person name="Eisen S."/>
            <person name="Schloemann M."/>
            <person name="Johnson B.D."/>
            <person name="Daniel R."/>
            <person name="Muehling M."/>
        </authorList>
    </citation>
    <scope>NUCLEOTIDE SEQUENCE [LARGE SCALE GENOMIC DNA]</scope>
    <source>
        <strain evidence="3 4">Py-F3</strain>
    </source>
</reference>
<comment type="function">
    <text evidence="2">Removes the formyl group from the N-terminal Met of newly synthesized proteins. Requires at least a dipeptide for an efficient rate of reaction. N-terminal L-methionine is a prerequisite for activity but the enzyme has broad specificity at other positions.</text>
</comment>
<keyword evidence="2" id="KW-0408">Iron</keyword>
<dbReference type="PIRSF" id="PIRSF004749">
    <property type="entry name" value="Pep_def"/>
    <property type="match status" value="1"/>
</dbReference>
<comment type="caution">
    <text evidence="3">The sequence shown here is derived from an EMBL/GenBank/DDBJ whole genome shotgun (WGS) entry which is preliminary data.</text>
</comment>
<dbReference type="Proteomes" id="UP000032360">
    <property type="component" value="Unassembled WGS sequence"/>
</dbReference>
<keyword evidence="2" id="KW-0648">Protein biosynthesis</keyword>
<feature type="active site" evidence="2">
    <location>
        <position position="140"/>
    </location>
</feature>
<feature type="binding site" evidence="2">
    <location>
        <position position="97"/>
    </location>
    <ligand>
        <name>Fe cation</name>
        <dbReference type="ChEBI" id="CHEBI:24875"/>
    </ligand>
</feature>
<dbReference type="STRING" id="1280514.AXFE_36150"/>
<dbReference type="InterPro" id="IPR023635">
    <property type="entry name" value="Peptide_deformylase"/>
</dbReference>
<dbReference type="SUPFAM" id="SSF56420">
    <property type="entry name" value="Peptide deformylase"/>
    <property type="match status" value="1"/>
</dbReference>
<feature type="binding site" evidence="2">
    <location>
        <position position="139"/>
    </location>
    <ligand>
        <name>Fe cation</name>
        <dbReference type="ChEBI" id="CHEBI:24875"/>
    </ligand>
</feature>
<dbReference type="PANTHER" id="PTHR10458">
    <property type="entry name" value="PEPTIDE DEFORMYLASE"/>
    <property type="match status" value="1"/>
</dbReference>
<proteinExistence type="inferred from homology"/>
<evidence type="ECO:0000256" key="1">
    <source>
        <dbReference type="ARBA" id="ARBA00010759"/>
    </source>
</evidence>
<keyword evidence="4" id="KW-1185">Reference proteome</keyword>
<dbReference type="InterPro" id="IPR036821">
    <property type="entry name" value="Peptide_deformylase_sf"/>
</dbReference>
<dbReference type="HAMAP" id="MF_00163">
    <property type="entry name" value="Pep_deformylase"/>
    <property type="match status" value="1"/>
</dbReference>
<keyword evidence="2 3" id="KW-0378">Hydrolase</keyword>
<dbReference type="PRINTS" id="PR01576">
    <property type="entry name" value="PDEFORMYLASE"/>
</dbReference>
<dbReference type="RefSeq" id="WP_052607207.1">
    <property type="nucleotide sequence ID" value="NZ_JXYS01000148.1"/>
</dbReference>
<keyword evidence="2" id="KW-0479">Metal-binding</keyword>
<dbReference type="GO" id="GO:0006412">
    <property type="term" value="P:translation"/>
    <property type="evidence" value="ECO:0007669"/>
    <property type="project" value="UniProtKB-UniRule"/>
</dbReference>
<comment type="similarity">
    <text evidence="1 2">Belongs to the polypeptide deformylase family.</text>
</comment>
<dbReference type="Pfam" id="PF01327">
    <property type="entry name" value="Pep_deformylase"/>
    <property type="match status" value="1"/>
</dbReference>
<evidence type="ECO:0000256" key="2">
    <source>
        <dbReference type="HAMAP-Rule" id="MF_00163"/>
    </source>
</evidence>
<evidence type="ECO:0000313" key="4">
    <source>
        <dbReference type="Proteomes" id="UP000032360"/>
    </source>
</evidence>
<organism evidence="3 4">
    <name type="scientific">Acidithrix ferrooxidans</name>
    <dbReference type="NCBI Taxonomy" id="1280514"/>
    <lineage>
        <taxon>Bacteria</taxon>
        <taxon>Bacillati</taxon>
        <taxon>Actinomycetota</taxon>
        <taxon>Acidimicrobiia</taxon>
        <taxon>Acidimicrobiales</taxon>
        <taxon>Acidimicrobiaceae</taxon>
        <taxon>Acidithrix</taxon>
    </lineage>
</organism>